<keyword evidence="1" id="KW-1133">Transmembrane helix</keyword>
<comment type="caution">
    <text evidence="2">The sequence shown here is derived from an EMBL/GenBank/DDBJ whole genome shotgun (WGS) entry which is preliminary data.</text>
</comment>
<evidence type="ECO:0000313" key="3">
    <source>
        <dbReference type="Proteomes" id="UP000263642"/>
    </source>
</evidence>
<keyword evidence="1" id="KW-0472">Membrane</keyword>
<protein>
    <recommendedName>
        <fullName evidence="4">Major facilitator superfamily (MFS) profile domain-containing protein</fullName>
    </recommendedName>
</protein>
<name>A0A3D3RB90_9PLAN</name>
<accession>A0A3D3RB90</accession>
<evidence type="ECO:0000256" key="1">
    <source>
        <dbReference type="SAM" id="Phobius"/>
    </source>
</evidence>
<dbReference type="RefSeq" id="WP_278444202.1">
    <property type="nucleotide sequence ID" value="NZ_CAXBMG010000036.1"/>
</dbReference>
<reference evidence="2 3" key="1">
    <citation type="journal article" date="2018" name="Nat. Biotechnol.">
        <title>A standardized bacterial taxonomy based on genome phylogeny substantially revises the tree of life.</title>
        <authorList>
            <person name="Parks D.H."/>
            <person name="Chuvochina M."/>
            <person name="Waite D.W."/>
            <person name="Rinke C."/>
            <person name="Skarshewski A."/>
            <person name="Chaumeil P.A."/>
            <person name="Hugenholtz P."/>
        </authorList>
    </citation>
    <scope>NUCLEOTIDE SEQUENCE [LARGE SCALE GENOMIC DNA]</scope>
    <source>
        <strain evidence="2">UBA9375</strain>
    </source>
</reference>
<feature type="transmembrane region" description="Helical" evidence="1">
    <location>
        <begin position="12"/>
        <end position="34"/>
    </location>
</feature>
<keyword evidence="1" id="KW-0812">Transmembrane</keyword>
<feature type="transmembrane region" description="Helical" evidence="1">
    <location>
        <begin position="46"/>
        <end position="71"/>
    </location>
</feature>
<dbReference type="AlphaFoldDB" id="A0A3D3RB90"/>
<proteinExistence type="predicted"/>
<sequence length="119" mass="12626">MDAPWFDPVTFGAWFGAIVGGGAGALCGIWGALCGILSPRGKGRKVILGGMFMFVIIGLILSGIGLFALISGQPYGIWYPILMVGLMFSIIPGALIPVIRKNYQQAENRRIAAESIRVG</sequence>
<feature type="transmembrane region" description="Helical" evidence="1">
    <location>
        <begin position="77"/>
        <end position="99"/>
    </location>
</feature>
<evidence type="ECO:0008006" key="4">
    <source>
        <dbReference type="Google" id="ProtNLM"/>
    </source>
</evidence>
<dbReference type="Proteomes" id="UP000263642">
    <property type="component" value="Unassembled WGS sequence"/>
</dbReference>
<gene>
    <name evidence="2" type="ORF">DIT97_20535</name>
</gene>
<organism evidence="2 3">
    <name type="scientific">Gimesia maris</name>
    <dbReference type="NCBI Taxonomy" id="122"/>
    <lineage>
        <taxon>Bacteria</taxon>
        <taxon>Pseudomonadati</taxon>
        <taxon>Planctomycetota</taxon>
        <taxon>Planctomycetia</taxon>
        <taxon>Planctomycetales</taxon>
        <taxon>Planctomycetaceae</taxon>
        <taxon>Gimesia</taxon>
    </lineage>
</organism>
<dbReference type="EMBL" id="DQAY01000122">
    <property type="protein sequence ID" value="HCO25287.1"/>
    <property type="molecule type" value="Genomic_DNA"/>
</dbReference>
<evidence type="ECO:0000313" key="2">
    <source>
        <dbReference type="EMBL" id="HCO25287.1"/>
    </source>
</evidence>